<reference evidence="8" key="1">
    <citation type="submission" date="2020-05" db="EMBL/GenBank/DDBJ databases">
        <authorList>
            <person name="Chiriac C."/>
            <person name="Salcher M."/>
            <person name="Ghai R."/>
            <person name="Kavagutti S V."/>
        </authorList>
    </citation>
    <scope>NUCLEOTIDE SEQUENCE</scope>
</reference>
<dbReference type="InterPro" id="IPR002036">
    <property type="entry name" value="YbeY"/>
</dbReference>
<organism evidence="8">
    <name type="scientific">freshwater metagenome</name>
    <dbReference type="NCBI Taxonomy" id="449393"/>
    <lineage>
        <taxon>unclassified sequences</taxon>
        <taxon>metagenomes</taxon>
        <taxon>ecological metagenomes</taxon>
    </lineage>
</organism>
<keyword evidence="3" id="KW-0540">Nuclease</keyword>
<name>A0A6J6KJ79_9ZZZZ</name>
<evidence type="ECO:0000256" key="5">
    <source>
        <dbReference type="ARBA" id="ARBA00022759"/>
    </source>
</evidence>
<dbReference type="GO" id="GO:0004222">
    <property type="term" value="F:metalloendopeptidase activity"/>
    <property type="evidence" value="ECO:0007669"/>
    <property type="project" value="InterPro"/>
</dbReference>
<evidence type="ECO:0000256" key="1">
    <source>
        <dbReference type="ARBA" id="ARBA00001947"/>
    </source>
</evidence>
<dbReference type="Gene3D" id="3.40.390.30">
    <property type="entry name" value="Metalloproteases ('zincins'), catalytic domain"/>
    <property type="match status" value="1"/>
</dbReference>
<dbReference type="PANTHER" id="PTHR46986:SF1">
    <property type="entry name" value="ENDORIBONUCLEASE YBEY, CHLOROPLASTIC"/>
    <property type="match status" value="1"/>
</dbReference>
<dbReference type="EMBL" id="CAEZWH010000054">
    <property type="protein sequence ID" value="CAB4649701.1"/>
    <property type="molecule type" value="Genomic_DNA"/>
</dbReference>
<evidence type="ECO:0000256" key="2">
    <source>
        <dbReference type="ARBA" id="ARBA00010875"/>
    </source>
</evidence>
<dbReference type="GO" id="GO:0004519">
    <property type="term" value="F:endonuclease activity"/>
    <property type="evidence" value="ECO:0007669"/>
    <property type="project" value="UniProtKB-KW"/>
</dbReference>
<gene>
    <name evidence="8" type="ORF">UFOPK2195_00402</name>
</gene>
<dbReference type="HAMAP" id="MF_00009">
    <property type="entry name" value="Endoribonucl_YbeY"/>
    <property type="match status" value="1"/>
</dbReference>
<protein>
    <submittedName>
        <fullName evidence="8">Unannotated protein</fullName>
    </submittedName>
</protein>
<dbReference type="NCBIfam" id="TIGR00043">
    <property type="entry name" value="rRNA maturation RNase YbeY"/>
    <property type="match status" value="1"/>
</dbReference>
<evidence type="ECO:0000256" key="6">
    <source>
        <dbReference type="ARBA" id="ARBA00022801"/>
    </source>
</evidence>
<comment type="cofactor">
    <cofactor evidence="1">
        <name>Zn(2+)</name>
        <dbReference type="ChEBI" id="CHEBI:29105"/>
    </cofactor>
</comment>
<evidence type="ECO:0000256" key="4">
    <source>
        <dbReference type="ARBA" id="ARBA00022723"/>
    </source>
</evidence>
<comment type="similarity">
    <text evidence="2">Belongs to the endoribonuclease YbeY family.</text>
</comment>
<accession>A0A6J6KJ79</accession>
<keyword evidence="5" id="KW-0255">Endonuclease</keyword>
<sequence>MRPSFVKPRRVGGEGEIEVFTADEQHDVVVDIARWQRLAVNVLTAEGVRGNTELTLIFVDEQTMTELNSQYMGKSYPTDVLSFPLDAVEAVRTPGPGAMSKSPDHQPLDMSDHPLLLGDVVICPSVAAKQAPNHAGNLDDEIALLVVHGILHVLGNDHDTPSTEAAMHAREKLHLESLHWGHETPAEFRHIQKEPS</sequence>
<dbReference type="InterPro" id="IPR023091">
    <property type="entry name" value="MetalPrtase_cat_dom_sf_prd"/>
</dbReference>
<keyword evidence="6" id="KW-0378">Hydrolase</keyword>
<dbReference type="SUPFAM" id="SSF55486">
    <property type="entry name" value="Metalloproteases ('zincins'), catalytic domain"/>
    <property type="match status" value="1"/>
</dbReference>
<dbReference type="GO" id="GO:0046872">
    <property type="term" value="F:metal ion binding"/>
    <property type="evidence" value="ECO:0007669"/>
    <property type="project" value="UniProtKB-KW"/>
</dbReference>
<dbReference type="Pfam" id="PF02130">
    <property type="entry name" value="YbeY"/>
    <property type="match status" value="1"/>
</dbReference>
<evidence type="ECO:0000313" key="8">
    <source>
        <dbReference type="EMBL" id="CAB4649701.1"/>
    </source>
</evidence>
<keyword evidence="4" id="KW-0479">Metal-binding</keyword>
<dbReference type="AlphaFoldDB" id="A0A6J6KJ79"/>
<evidence type="ECO:0000256" key="7">
    <source>
        <dbReference type="ARBA" id="ARBA00022833"/>
    </source>
</evidence>
<dbReference type="GO" id="GO:0006364">
    <property type="term" value="P:rRNA processing"/>
    <property type="evidence" value="ECO:0007669"/>
    <property type="project" value="InterPro"/>
</dbReference>
<proteinExistence type="inferred from homology"/>
<dbReference type="PANTHER" id="PTHR46986">
    <property type="entry name" value="ENDORIBONUCLEASE YBEY, CHLOROPLASTIC"/>
    <property type="match status" value="1"/>
</dbReference>
<keyword evidence="7" id="KW-0862">Zinc</keyword>
<evidence type="ECO:0000256" key="3">
    <source>
        <dbReference type="ARBA" id="ARBA00022722"/>
    </source>
</evidence>